<name>A0A8H6RLU2_9PEZI</name>
<accession>A0A8H6RLU2</accession>
<proteinExistence type="predicted"/>
<evidence type="ECO:0000313" key="3">
    <source>
        <dbReference type="EMBL" id="KAF7194761.1"/>
    </source>
</evidence>
<organism evidence="3 4">
    <name type="scientific">Pseudocercospora fuligena</name>
    <dbReference type="NCBI Taxonomy" id="685502"/>
    <lineage>
        <taxon>Eukaryota</taxon>
        <taxon>Fungi</taxon>
        <taxon>Dikarya</taxon>
        <taxon>Ascomycota</taxon>
        <taxon>Pezizomycotina</taxon>
        <taxon>Dothideomycetes</taxon>
        <taxon>Dothideomycetidae</taxon>
        <taxon>Mycosphaerellales</taxon>
        <taxon>Mycosphaerellaceae</taxon>
        <taxon>Pseudocercospora</taxon>
    </lineage>
</organism>
<keyword evidence="2" id="KW-0812">Transmembrane</keyword>
<protein>
    <submittedName>
        <fullName evidence="3">Uncharacterized protein</fullName>
    </submittedName>
</protein>
<keyword evidence="4" id="KW-1185">Reference proteome</keyword>
<dbReference type="EMBL" id="JABCIY010000055">
    <property type="protein sequence ID" value="KAF7194761.1"/>
    <property type="molecule type" value="Genomic_DNA"/>
</dbReference>
<sequence length="183" mass="20537">MLCEAKPTYAATYPIDTAYKPTGNKDRNEPSPVFSNVNNFTTTLRTSLENEENMKTTGDDDPESSQGLLGKCQCSQRKTQASPLFRLASLLLNAILVAVILALLFHDPHPGLQEEINGLIPNFPTHPLKFSKSKVQYAFSPNSTSKERRQIRRNWYKLIPKGRGFSTSTEIPPTSYSHHRSNL</sequence>
<evidence type="ECO:0000313" key="4">
    <source>
        <dbReference type="Proteomes" id="UP000660729"/>
    </source>
</evidence>
<keyword evidence="2" id="KW-0472">Membrane</keyword>
<reference evidence="3" key="1">
    <citation type="submission" date="2020-04" db="EMBL/GenBank/DDBJ databases">
        <title>Draft genome resource of the tomato pathogen Pseudocercospora fuligena.</title>
        <authorList>
            <person name="Zaccaron A."/>
        </authorList>
    </citation>
    <scope>NUCLEOTIDE SEQUENCE</scope>
    <source>
        <strain evidence="3">PF001</strain>
    </source>
</reference>
<dbReference type="AlphaFoldDB" id="A0A8H6RLU2"/>
<gene>
    <name evidence="3" type="ORF">HII31_03884</name>
</gene>
<comment type="caution">
    <text evidence="3">The sequence shown here is derived from an EMBL/GenBank/DDBJ whole genome shotgun (WGS) entry which is preliminary data.</text>
</comment>
<feature type="region of interest" description="Disordered" evidence="1">
    <location>
        <begin position="45"/>
        <end position="68"/>
    </location>
</feature>
<feature type="transmembrane region" description="Helical" evidence="2">
    <location>
        <begin position="84"/>
        <end position="105"/>
    </location>
</feature>
<evidence type="ECO:0000256" key="1">
    <source>
        <dbReference type="SAM" id="MobiDB-lite"/>
    </source>
</evidence>
<evidence type="ECO:0000256" key="2">
    <source>
        <dbReference type="SAM" id="Phobius"/>
    </source>
</evidence>
<keyword evidence="2" id="KW-1133">Transmembrane helix</keyword>
<dbReference type="Proteomes" id="UP000660729">
    <property type="component" value="Unassembled WGS sequence"/>
</dbReference>